<dbReference type="RefSeq" id="WP_290316026.1">
    <property type="nucleotide sequence ID" value="NZ_JAUFPN010000069.1"/>
</dbReference>
<sequence length="129" mass="13535">MIRRIALAAALALSTFAAAPAAEAQTAAATAIQPGAPMQPGQRMPLGPIAGERSVRMVMINDDASVTLVYDMAPGLPQSQRVVRLENVNGMLEVVYDTAAPSMRVGNDGAVPRLTVGTGGMIEVQYDRR</sequence>
<name>A0ABT8A3A0_9PROT</name>
<protein>
    <submittedName>
        <fullName evidence="2">Uncharacterized protein</fullName>
    </submittedName>
</protein>
<proteinExistence type="predicted"/>
<gene>
    <name evidence="2" type="ORF">QWZ14_07625</name>
</gene>
<feature type="chain" id="PRO_5047099328" evidence="1">
    <location>
        <begin position="22"/>
        <end position="129"/>
    </location>
</feature>
<organism evidence="2 3">
    <name type="scientific">Paeniroseomonas aquatica</name>
    <dbReference type="NCBI Taxonomy" id="373043"/>
    <lineage>
        <taxon>Bacteria</taxon>
        <taxon>Pseudomonadati</taxon>
        <taxon>Pseudomonadota</taxon>
        <taxon>Alphaproteobacteria</taxon>
        <taxon>Acetobacterales</taxon>
        <taxon>Acetobacteraceae</taxon>
        <taxon>Paeniroseomonas</taxon>
    </lineage>
</organism>
<evidence type="ECO:0000313" key="3">
    <source>
        <dbReference type="Proteomes" id="UP001529369"/>
    </source>
</evidence>
<dbReference type="Proteomes" id="UP001529369">
    <property type="component" value="Unassembled WGS sequence"/>
</dbReference>
<evidence type="ECO:0000256" key="1">
    <source>
        <dbReference type="SAM" id="SignalP"/>
    </source>
</evidence>
<accession>A0ABT8A3A0</accession>
<reference evidence="3" key="1">
    <citation type="journal article" date="2019" name="Int. J. Syst. Evol. Microbiol.">
        <title>The Global Catalogue of Microorganisms (GCM) 10K type strain sequencing project: providing services to taxonomists for standard genome sequencing and annotation.</title>
        <authorList>
            <consortium name="The Broad Institute Genomics Platform"/>
            <consortium name="The Broad Institute Genome Sequencing Center for Infectious Disease"/>
            <person name="Wu L."/>
            <person name="Ma J."/>
        </authorList>
    </citation>
    <scope>NUCLEOTIDE SEQUENCE [LARGE SCALE GENOMIC DNA]</scope>
    <source>
        <strain evidence="3">CECT 7131</strain>
    </source>
</reference>
<keyword evidence="1" id="KW-0732">Signal</keyword>
<comment type="caution">
    <text evidence="2">The sequence shown here is derived from an EMBL/GenBank/DDBJ whole genome shotgun (WGS) entry which is preliminary data.</text>
</comment>
<evidence type="ECO:0000313" key="2">
    <source>
        <dbReference type="EMBL" id="MDN3564235.1"/>
    </source>
</evidence>
<feature type="signal peptide" evidence="1">
    <location>
        <begin position="1"/>
        <end position="21"/>
    </location>
</feature>
<keyword evidence="3" id="KW-1185">Reference proteome</keyword>
<dbReference type="EMBL" id="JAUFPN010000069">
    <property type="protein sequence ID" value="MDN3564235.1"/>
    <property type="molecule type" value="Genomic_DNA"/>
</dbReference>